<evidence type="ECO:0000256" key="1">
    <source>
        <dbReference type="SAM" id="SignalP"/>
    </source>
</evidence>
<protein>
    <submittedName>
        <fullName evidence="3">Nuclear transport factor 2 family protein</fullName>
    </submittedName>
</protein>
<keyword evidence="4" id="KW-1185">Reference proteome</keyword>
<dbReference type="Pfam" id="PF14534">
    <property type="entry name" value="DUF4440"/>
    <property type="match status" value="1"/>
</dbReference>
<gene>
    <name evidence="3" type="ORF">H3H32_07510</name>
</gene>
<dbReference type="AlphaFoldDB" id="A0A7G5H0X1"/>
<sequence length="151" mass="17140">MLKYVLLYGFLLKGLVSQAQSTADIEKTIQDLEQIGVKGILTADTSLLTQIWAPEFMVTTPRNTIAPNRAAVFKNQKQGLIDYSSFERVIEQMQVQENLVITMGYELFVAKHDLQEAKAGQPTKRRFTNIWLKKNGQWKQIGRHASIICSP</sequence>
<feature type="chain" id="PRO_5028854571" evidence="1">
    <location>
        <begin position="20"/>
        <end position="151"/>
    </location>
</feature>
<proteinExistence type="predicted"/>
<evidence type="ECO:0000313" key="3">
    <source>
        <dbReference type="EMBL" id="QMW04763.1"/>
    </source>
</evidence>
<feature type="signal peptide" evidence="1">
    <location>
        <begin position="1"/>
        <end position="19"/>
    </location>
</feature>
<dbReference type="SUPFAM" id="SSF54427">
    <property type="entry name" value="NTF2-like"/>
    <property type="match status" value="1"/>
</dbReference>
<dbReference type="Gene3D" id="3.10.450.50">
    <property type="match status" value="1"/>
</dbReference>
<evidence type="ECO:0000259" key="2">
    <source>
        <dbReference type="Pfam" id="PF14534"/>
    </source>
</evidence>
<dbReference type="KEGG" id="sfol:H3H32_07510"/>
<dbReference type="EMBL" id="CP059732">
    <property type="protein sequence ID" value="QMW04763.1"/>
    <property type="molecule type" value="Genomic_DNA"/>
</dbReference>
<dbReference type="Proteomes" id="UP000515369">
    <property type="component" value="Chromosome"/>
</dbReference>
<dbReference type="RefSeq" id="WP_182462115.1">
    <property type="nucleotide sequence ID" value="NZ_CP059732.1"/>
</dbReference>
<organism evidence="3 4">
    <name type="scientific">Spirosoma foliorum</name>
    <dbReference type="NCBI Taxonomy" id="2710596"/>
    <lineage>
        <taxon>Bacteria</taxon>
        <taxon>Pseudomonadati</taxon>
        <taxon>Bacteroidota</taxon>
        <taxon>Cytophagia</taxon>
        <taxon>Cytophagales</taxon>
        <taxon>Cytophagaceae</taxon>
        <taxon>Spirosoma</taxon>
    </lineage>
</organism>
<evidence type="ECO:0000313" key="4">
    <source>
        <dbReference type="Proteomes" id="UP000515369"/>
    </source>
</evidence>
<dbReference type="InterPro" id="IPR032710">
    <property type="entry name" value="NTF2-like_dom_sf"/>
</dbReference>
<dbReference type="InterPro" id="IPR027843">
    <property type="entry name" value="DUF4440"/>
</dbReference>
<feature type="domain" description="DUF4440" evidence="2">
    <location>
        <begin position="29"/>
        <end position="139"/>
    </location>
</feature>
<reference evidence="3 4" key="1">
    <citation type="submission" date="2020-07" db="EMBL/GenBank/DDBJ databases">
        <title>Spirosoma foliorum sp. nov., isolated from the leaves on the Nejang mountain Korea, Republic of.</title>
        <authorList>
            <person name="Ho H."/>
            <person name="Lee Y.-J."/>
            <person name="Nurcahyanto D.-A."/>
            <person name="Kim S.-G."/>
        </authorList>
    </citation>
    <scope>NUCLEOTIDE SEQUENCE [LARGE SCALE GENOMIC DNA]</scope>
    <source>
        <strain evidence="3 4">PL0136</strain>
    </source>
</reference>
<name>A0A7G5H0X1_9BACT</name>
<accession>A0A7G5H0X1</accession>
<keyword evidence="1" id="KW-0732">Signal</keyword>